<feature type="binding site" evidence="8">
    <location>
        <position position="66"/>
    </location>
    <ligand>
        <name>tRNA</name>
        <dbReference type="ChEBI" id="CHEBI:17843"/>
    </ligand>
</feature>
<feature type="binding site" evidence="8">
    <location>
        <position position="112"/>
    </location>
    <ligand>
        <name>tRNA</name>
        <dbReference type="ChEBI" id="CHEBI:17843"/>
    </ligand>
</feature>
<evidence type="ECO:0000313" key="11">
    <source>
        <dbReference type="EMBL" id="AUO19101.1"/>
    </source>
</evidence>
<comment type="subcellular location">
    <subcellularLocation>
        <location evidence="8">Cytoplasm</location>
    </subcellularLocation>
</comment>
<dbReference type="FunFam" id="3.40.50.1470:FF:000001">
    <property type="entry name" value="Peptidyl-tRNA hydrolase"/>
    <property type="match status" value="1"/>
</dbReference>
<dbReference type="InterPro" id="IPR001328">
    <property type="entry name" value="Pept_tRNA_hydro"/>
</dbReference>
<dbReference type="KEGG" id="mpec:B9O19_00927"/>
<feature type="site" description="Discriminates between blocked and unblocked aminoacyl-tRNA" evidence="8">
    <location>
        <position position="9"/>
    </location>
</feature>
<comment type="similarity">
    <text evidence="5 8 10">Belongs to the PTH family.</text>
</comment>
<dbReference type="HAMAP" id="MF_00083">
    <property type="entry name" value="Pept_tRNA_hydro_bact"/>
    <property type="match status" value="1"/>
</dbReference>
<dbReference type="GO" id="GO:0006515">
    <property type="term" value="P:protein quality control for misfolded or incompletely synthesized proteins"/>
    <property type="evidence" value="ECO:0007669"/>
    <property type="project" value="UniProtKB-UniRule"/>
</dbReference>
<organism evidence="11 12">
    <name type="scientific">Monoglobus pectinilyticus</name>
    <dbReference type="NCBI Taxonomy" id="1981510"/>
    <lineage>
        <taxon>Bacteria</taxon>
        <taxon>Bacillati</taxon>
        <taxon>Bacillota</taxon>
        <taxon>Clostridia</taxon>
        <taxon>Monoglobales</taxon>
        <taxon>Monoglobaceae</taxon>
        <taxon>Monoglobus</taxon>
    </lineage>
</organism>
<dbReference type="PROSITE" id="PS01195">
    <property type="entry name" value="PEPT_TRNA_HYDROL_1"/>
    <property type="match status" value="1"/>
</dbReference>
<name>A0A2K9P1G9_9FIRM</name>
<gene>
    <name evidence="8" type="primary">pth</name>
    <name evidence="11" type="ORF">B9O19_00927</name>
</gene>
<feature type="site" description="Stabilizes the basic form of H active site to accept a proton" evidence="8">
    <location>
        <position position="91"/>
    </location>
</feature>
<dbReference type="PANTHER" id="PTHR17224">
    <property type="entry name" value="PEPTIDYL-TRNA HYDROLASE"/>
    <property type="match status" value="1"/>
</dbReference>
<keyword evidence="2 8" id="KW-0820">tRNA-binding</keyword>
<keyword evidence="3 8" id="KW-0378">Hydrolase</keyword>
<evidence type="ECO:0000256" key="8">
    <source>
        <dbReference type="HAMAP-Rule" id="MF_00083"/>
    </source>
</evidence>
<evidence type="ECO:0000256" key="5">
    <source>
        <dbReference type="ARBA" id="ARBA00038063"/>
    </source>
</evidence>
<dbReference type="GO" id="GO:0072344">
    <property type="term" value="P:rescue of stalled ribosome"/>
    <property type="evidence" value="ECO:0007669"/>
    <property type="project" value="UniProtKB-UniRule"/>
</dbReference>
<comment type="function">
    <text evidence="8">Catalyzes the release of premature peptidyl moieties from peptidyl-tRNA molecules trapped in stalled 50S ribosomal subunits, and thus maintains levels of free tRNAs and 50S ribosomes.</text>
</comment>
<dbReference type="NCBIfam" id="TIGR00447">
    <property type="entry name" value="pth"/>
    <property type="match status" value="1"/>
</dbReference>
<dbReference type="InterPro" id="IPR018171">
    <property type="entry name" value="Pept_tRNA_hydro_CS"/>
</dbReference>
<accession>A0A2K9P1G9</accession>
<dbReference type="EC" id="3.1.1.29" evidence="1 8"/>
<dbReference type="GO" id="GO:0005737">
    <property type="term" value="C:cytoplasm"/>
    <property type="evidence" value="ECO:0007669"/>
    <property type="project" value="UniProtKB-SubCell"/>
</dbReference>
<evidence type="ECO:0000256" key="7">
    <source>
        <dbReference type="ARBA" id="ARBA00050038"/>
    </source>
</evidence>
<feature type="binding site" evidence="8">
    <location>
        <position position="64"/>
    </location>
    <ligand>
        <name>tRNA</name>
        <dbReference type="ChEBI" id="CHEBI:17843"/>
    </ligand>
</feature>
<dbReference type="OrthoDB" id="9800507at2"/>
<keyword evidence="4 8" id="KW-0694">RNA-binding</keyword>
<evidence type="ECO:0000313" key="12">
    <source>
        <dbReference type="Proteomes" id="UP000235589"/>
    </source>
</evidence>
<comment type="subunit">
    <text evidence="8">Monomer.</text>
</comment>
<keyword evidence="8" id="KW-0963">Cytoplasm</keyword>
<dbReference type="Proteomes" id="UP000235589">
    <property type="component" value="Chromosome"/>
</dbReference>
<dbReference type="GO" id="GO:0000049">
    <property type="term" value="F:tRNA binding"/>
    <property type="evidence" value="ECO:0007669"/>
    <property type="project" value="UniProtKB-UniRule"/>
</dbReference>
<proteinExistence type="inferred from homology"/>
<dbReference type="InterPro" id="IPR036416">
    <property type="entry name" value="Pept_tRNA_hydro_sf"/>
</dbReference>
<protein>
    <recommendedName>
        <fullName evidence="7 8">Peptidyl-tRNA hydrolase</fullName>
        <shortName evidence="8">Pth</shortName>
        <ecNumber evidence="1 8">3.1.1.29</ecNumber>
    </recommendedName>
</protein>
<feature type="binding site" evidence="8">
    <location>
        <position position="14"/>
    </location>
    <ligand>
        <name>tRNA</name>
        <dbReference type="ChEBI" id="CHEBI:17843"/>
    </ligand>
</feature>
<dbReference type="GeneID" id="98062343"/>
<evidence type="ECO:0000256" key="1">
    <source>
        <dbReference type="ARBA" id="ARBA00013260"/>
    </source>
</evidence>
<evidence type="ECO:0000256" key="9">
    <source>
        <dbReference type="RuleBase" id="RU000673"/>
    </source>
</evidence>
<keyword evidence="12" id="KW-1185">Reference proteome</keyword>
<evidence type="ECO:0000256" key="4">
    <source>
        <dbReference type="ARBA" id="ARBA00022884"/>
    </source>
</evidence>
<feature type="active site" description="Proton acceptor" evidence="8">
    <location>
        <position position="19"/>
    </location>
</feature>
<dbReference type="Pfam" id="PF01195">
    <property type="entry name" value="Pept_tRNA_hydro"/>
    <property type="match status" value="1"/>
</dbReference>
<dbReference type="PANTHER" id="PTHR17224:SF1">
    <property type="entry name" value="PEPTIDYL-TRNA HYDROLASE"/>
    <property type="match status" value="1"/>
</dbReference>
<evidence type="ECO:0000256" key="10">
    <source>
        <dbReference type="RuleBase" id="RU004320"/>
    </source>
</evidence>
<evidence type="ECO:0000256" key="2">
    <source>
        <dbReference type="ARBA" id="ARBA00022555"/>
    </source>
</evidence>
<dbReference type="RefSeq" id="WP_102365331.1">
    <property type="nucleotide sequence ID" value="NZ_CP020991.1"/>
</dbReference>
<dbReference type="Gene3D" id="3.40.50.1470">
    <property type="entry name" value="Peptidyl-tRNA hydrolase"/>
    <property type="match status" value="1"/>
</dbReference>
<evidence type="ECO:0000256" key="6">
    <source>
        <dbReference type="ARBA" id="ARBA00048707"/>
    </source>
</evidence>
<dbReference type="GO" id="GO:0004045">
    <property type="term" value="F:peptidyl-tRNA hydrolase activity"/>
    <property type="evidence" value="ECO:0007669"/>
    <property type="project" value="UniProtKB-UniRule"/>
</dbReference>
<comment type="function">
    <text evidence="8">Hydrolyzes ribosome-free peptidyl-tRNAs (with 1 or more amino acids incorporated), which drop off the ribosome during protein synthesis, or as a result of ribosome stalling.</text>
</comment>
<comment type="catalytic activity">
    <reaction evidence="6 8 9">
        <text>an N-acyl-L-alpha-aminoacyl-tRNA + H2O = an N-acyl-L-amino acid + a tRNA + H(+)</text>
        <dbReference type="Rhea" id="RHEA:54448"/>
        <dbReference type="Rhea" id="RHEA-COMP:10123"/>
        <dbReference type="Rhea" id="RHEA-COMP:13883"/>
        <dbReference type="ChEBI" id="CHEBI:15377"/>
        <dbReference type="ChEBI" id="CHEBI:15378"/>
        <dbReference type="ChEBI" id="CHEBI:59874"/>
        <dbReference type="ChEBI" id="CHEBI:78442"/>
        <dbReference type="ChEBI" id="CHEBI:138191"/>
        <dbReference type="EC" id="3.1.1.29"/>
    </reaction>
</comment>
<reference evidence="11 12" key="1">
    <citation type="submission" date="2017-04" db="EMBL/GenBank/DDBJ databases">
        <title>Monoglobus pectinilyticus 14 draft genome.</title>
        <authorList>
            <person name="Kim C."/>
            <person name="Rosendale D.I."/>
            <person name="Kelly W.J."/>
            <person name="Tannock G.W."/>
            <person name="Patchett M.L."/>
            <person name="Jordens J.Z."/>
        </authorList>
    </citation>
    <scope>NUCLEOTIDE SEQUENCE [LARGE SCALE GENOMIC DNA]</scope>
    <source>
        <strain evidence="11 12">14</strain>
    </source>
</reference>
<dbReference type="PROSITE" id="PS01196">
    <property type="entry name" value="PEPT_TRNA_HYDROL_2"/>
    <property type="match status" value="1"/>
</dbReference>
<sequence length="188" mass="20548">MYMIVGLGNPGRKYINTRHNIGFDVVDAFCAKNNIKFKSSKFRAEVGTGIVCGEKVIAVKPTTFMNLSGEAVAPIADYYDIPDENIIVISDDKTMSLGKLRVRPSGSAGGHNGLKSIILNLNSDQFPRVKLGIGGNDMDEHEDICNFVLGRFSKAETEILTDTAVRAVKAVEEIIRTDARTAMQMYNG</sequence>
<evidence type="ECO:0000256" key="3">
    <source>
        <dbReference type="ARBA" id="ARBA00022801"/>
    </source>
</evidence>
<dbReference type="SUPFAM" id="SSF53178">
    <property type="entry name" value="Peptidyl-tRNA hydrolase-like"/>
    <property type="match status" value="1"/>
</dbReference>
<dbReference type="CDD" id="cd00462">
    <property type="entry name" value="PTH"/>
    <property type="match status" value="1"/>
</dbReference>
<dbReference type="AlphaFoldDB" id="A0A2K9P1G9"/>
<dbReference type="EMBL" id="CP020991">
    <property type="protein sequence ID" value="AUO19101.1"/>
    <property type="molecule type" value="Genomic_DNA"/>
</dbReference>